<reference evidence="1 2" key="1">
    <citation type="journal article" date="2011" name="J. Bacteriol.">
        <title>Genome analyses of icelandic strains of Sulfolobus islandicus, model organisms for genetic and virus-host interaction studies.</title>
        <authorList>
            <person name="Guo L."/>
            <person name="Brugger K."/>
            <person name="Liu C."/>
            <person name="Shah S.A."/>
            <person name="Zheng H."/>
            <person name="Zhu Y."/>
            <person name="Wang S."/>
            <person name="Lillestol R.K."/>
            <person name="Chen L."/>
            <person name="Frank J."/>
            <person name="Prangishvili D."/>
            <person name="Paulin L."/>
            <person name="She Q."/>
            <person name="Huang L."/>
            <person name="Garrett R.A."/>
        </authorList>
    </citation>
    <scope>NUCLEOTIDE SEQUENCE [LARGE SCALE GENOMIC DNA]</scope>
    <source>
        <strain evidence="1 2">REY15A</strain>
    </source>
</reference>
<dbReference type="STRING" id="930945.SiRe_2204"/>
<name>F0NCN4_SACI5</name>
<protein>
    <submittedName>
        <fullName evidence="1">Uncharacterized protein</fullName>
    </submittedName>
</protein>
<dbReference type="Proteomes" id="UP000002664">
    <property type="component" value="Chromosome"/>
</dbReference>
<keyword evidence="2" id="KW-1185">Reference proteome</keyword>
<evidence type="ECO:0000313" key="1">
    <source>
        <dbReference type="EMBL" id="ADX86258.1"/>
    </source>
</evidence>
<dbReference type="HOGENOM" id="CLU_3245530_0_0_2"/>
<dbReference type="eggNOG" id="arCOG04132">
    <property type="taxonomic scope" value="Archaea"/>
</dbReference>
<dbReference type="EMBL" id="CP002425">
    <property type="protein sequence ID" value="ADX86258.1"/>
    <property type="molecule type" value="Genomic_DNA"/>
</dbReference>
<dbReference type="AlphaFoldDB" id="F0NCN4"/>
<accession>F0NCN4</accession>
<sequence>MVYNTLNGEYKFVESFDFPLESNKKIQIRRVGGQMVQKYRTS</sequence>
<organism evidence="1 2">
    <name type="scientific">Saccharolobus islandicus (strain REY15A)</name>
    <name type="common">Sulfolobus islandicus</name>
    <dbReference type="NCBI Taxonomy" id="930945"/>
    <lineage>
        <taxon>Archaea</taxon>
        <taxon>Thermoproteota</taxon>
        <taxon>Thermoprotei</taxon>
        <taxon>Sulfolobales</taxon>
        <taxon>Sulfolobaceae</taxon>
        <taxon>Saccharolobus</taxon>
    </lineage>
</organism>
<gene>
    <name evidence="1" type="ordered locus">SiRe_2204</name>
</gene>
<proteinExistence type="predicted"/>
<evidence type="ECO:0000313" key="2">
    <source>
        <dbReference type="Proteomes" id="UP000002664"/>
    </source>
</evidence>
<dbReference type="KEGG" id="sir:SiRe_2204"/>